<accession>X0PGR0</accession>
<comment type="caution">
    <text evidence="2">The sequence shown here is derived from an EMBL/GenBank/DDBJ whole genome shotgun (WGS) entry which is preliminary data.</text>
</comment>
<feature type="signal peptide" evidence="1">
    <location>
        <begin position="1"/>
        <end position="31"/>
    </location>
</feature>
<keyword evidence="1" id="KW-0732">Signal</keyword>
<dbReference type="RefSeq" id="WP_235807079.1">
    <property type="nucleotide sequence ID" value="NZ_AZFY01000026.1"/>
</dbReference>
<reference evidence="2" key="1">
    <citation type="journal article" date="2014" name="Genome Announc.">
        <title>Draft Genome Sequences of Two Lactobacillus Strains, L. farraginis JCM 14108T and L. composti JCM 14202T, Isolated from Compost of Distilled Shochu Residue.</title>
        <authorList>
            <person name="Yuki M."/>
            <person name="Oshima K."/>
            <person name="Suda W."/>
            <person name="Kitahara M."/>
            <person name="Kitamura K."/>
            <person name="Iida T."/>
            <person name="Hattori M."/>
            <person name="Ohkuma M."/>
        </authorList>
    </citation>
    <scope>NUCLEOTIDE SEQUENCE [LARGE SCALE GENOMIC DNA]</scope>
    <source>
        <strain evidence="2">JCM 14108</strain>
    </source>
</reference>
<evidence type="ECO:0000313" key="5">
    <source>
        <dbReference type="Proteomes" id="UP000051966"/>
    </source>
</evidence>
<evidence type="ECO:0000256" key="1">
    <source>
        <dbReference type="SAM" id="SignalP"/>
    </source>
</evidence>
<evidence type="ECO:0000313" key="4">
    <source>
        <dbReference type="Proteomes" id="UP000019488"/>
    </source>
</evidence>
<feature type="chain" id="PRO_5010514813" description="DUF5640 domain-containing protein" evidence="1">
    <location>
        <begin position="32"/>
        <end position="142"/>
    </location>
</feature>
<protein>
    <recommendedName>
        <fullName evidence="6">DUF5640 domain-containing protein</fullName>
    </recommendedName>
</protein>
<dbReference type="Proteomes" id="UP000019488">
    <property type="component" value="Unassembled WGS sequence"/>
</dbReference>
<dbReference type="PATRIC" id="fig|1423743.5.peg.1703"/>
<name>X0PGR0_9LACO</name>
<dbReference type="EMBL" id="BAKI01000003">
    <property type="protein sequence ID" value="GAF35566.1"/>
    <property type="molecule type" value="Genomic_DNA"/>
</dbReference>
<gene>
    <name evidence="3" type="ORF">FD41_GL001644</name>
    <name evidence="2" type="ORF">JCM14108_460</name>
</gene>
<keyword evidence="5" id="KW-1185">Reference proteome</keyword>
<reference evidence="3 5" key="2">
    <citation type="journal article" date="2015" name="Genome Announc.">
        <title>Expanding the biotechnology potential of lactobacilli through comparative genomics of 213 strains and associated genera.</title>
        <authorList>
            <person name="Sun Z."/>
            <person name="Harris H.M."/>
            <person name="McCann A."/>
            <person name="Guo C."/>
            <person name="Argimon S."/>
            <person name="Zhang W."/>
            <person name="Yang X."/>
            <person name="Jeffery I.B."/>
            <person name="Cooney J.C."/>
            <person name="Kagawa T.F."/>
            <person name="Liu W."/>
            <person name="Song Y."/>
            <person name="Salvetti E."/>
            <person name="Wrobel A."/>
            <person name="Rasinkangas P."/>
            <person name="Parkhill J."/>
            <person name="Rea M.C."/>
            <person name="O'Sullivan O."/>
            <person name="Ritari J."/>
            <person name="Douillard F.P."/>
            <person name="Paul Ross R."/>
            <person name="Yang R."/>
            <person name="Briner A.E."/>
            <person name="Felis G.E."/>
            <person name="de Vos W.M."/>
            <person name="Barrangou R."/>
            <person name="Klaenhammer T.R."/>
            <person name="Caufield P.W."/>
            <person name="Cui Y."/>
            <person name="Zhang H."/>
            <person name="O'Toole P.W."/>
        </authorList>
    </citation>
    <scope>NUCLEOTIDE SEQUENCE [LARGE SCALE GENOMIC DNA]</scope>
    <source>
        <strain evidence="3 5">DSM 18382</strain>
    </source>
</reference>
<evidence type="ECO:0000313" key="2">
    <source>
        <dbReference type="EMBL" id="GAF35566.1"/>
    </source>
</evidence>
<dbReference type="EMBL" id="AZFY01000026">
    <property type="protein sequence ID" value="KRM11037.1"/>
    <property type="molecule type" value="Genomic_DNA"/>
</dbReference>
<evidence type="ECO:0008006" key="6">
    <source>
        <dbReference type="Google" id="ProtNLM"/>
    </source>
</evidence>
<organism evidence="2 4">
    <name type="scientific">Lentilactobacillus farraginis DSM 18382 = JCM 14108</name>
    <dbReference type="NCBI Taxonomy" id="1423743"/>
    <lineage>
        <taxon>Bacteria</taxon>
        <taxon>Bacillati</taxon>
        <taxon>Bacillota</taxon>
        <taxon>Bacilli</taxon>
        <taxon>Lactobacillales</taxon>
        <taxon>Lactobacillaceae</taxon>
        <taxon>Lentilactobacillus</taxon>
    </lineage>
</organism>
<evidence type="ECO:0000313" key="3">
    <source>
        <dbReference type="EMBL" id="KRM11037.1"/>
    </source>
</evidence>
<proteinExistence type="predicted"/>
<dbReference type="AlphaFoldDB" id="X0PGR0"/>
<dbReference type="Proteomes" id="UP000051966">
    <property type="component" value="Unassembled WGS sequence"/>
</dbReference>
<sequence>MNMTKFATKASITLGAALGLGLFVAQQPANAATWHKGTPSAVRGTWKTKSTSIGSGSTKQTAYDKVTIGKTAISDYAYTGKNKLGMKGTSAQYAVTGKYTYIIKAKISKKVTMTLHVKKTSSKVIVIGNGTKNTNPAKYYKA</sequence>